<organism evidence="3 4">
    <name type="scientific">Streptomyces guryensis</name>
    <dbReference type="NCBI Taxonomy" id="2886947"/>
    <lineage>
        <taxon>Bacteria</taxon>
        <taxon>Bacillati</taxon>
        <taxon>Actinomycetota</taxon>
        <taxon>Actinomycetes</taxon>
        <taxon>Kitasatosporales</taxon>
        <taxon>Streptomycetaceae</taxon>
        <taxon>Streptomyces</taxon>
    </lineage>
</organism>
<dbReference type="Pfam" id="PF13561">
    <property type="entry name" value="adh_short_C2"/>
    <property type="match status" value="1"/>
</dbReference>
<evidence type="ECO:0000313" key="3">
    <source>
        <dbReference type="EMBL" id="MCD9878948.1"/>
    </source>
</evidence>
<comment type="caution">
    <text evidence="3">The sequence shown here is derived from an EMBL/GenBank/DDBJ whole genome shotgun (WGS) entry which is preliminary data.</text>
</comment>
<dbReference type="InterPro" id="IPR051122">
    <property type="entry name" value="SDR_DHRS6-like"/>
</dbReference>
<dbReference type="PANTHER" id="PTHR43477:SF1">
    <property type="entry name" value="DIHYDROANTICAPSIN 7-DEHYDROGENASE"/>
    <property type="match status" value="1"/>
</dbReference>
<evidence type="ECO:0000256" key="2">
    <source>
        <dbReference type="ARBA" id="ARBA00023002"/>
    </source>
</evidence>
<dbReference type="Proteomes" id="UP001108029">
    <property type="component" value="Unassembled WGS sequence"/>
</dbReference>
<evidence type="ECO:0000313" key="4">
    <source>
        <dbReference type="Proteomes" id="UP001108029"/>
    </source>
</evidence>
<protein>
    <submittedName>
        <fullName evidence="3">SDR family oxidoreductase</fullName>
    </submittedName>
</protein>
<dbReference type="PANTHER" id="PTHR43477">
    <property type="entry name" value="DIHYDROANTICAPSIN 7-DEHYDROGENASE"/>
    <property type="match status" value="1"/>
</dbReference>
<keyword evidence="2" id="KW-0560">Oxidoreductase</keyword>
<dbReference type="EMBL" id="JAJSBI010000024">
    <property type="protein sequence ID" value="MCD9878948.1"/>
    <property type="molecule type" value="Genomic_DNA"/>
</dbReference>
<gene>
    <name evidence="3" type="ORF">LJ657_36155</name>
</gene>
<dbReference type="RefSeq" id="WP_232653146.1">
    <property type="nucleotide sequence ID" value="NZ_JAJSBI010000024.1"/>
</dbReference>
<dbReference type="InterPro" id="IPR036291">
    <property type="entry name" value="NAD(P)-bd_dom_sf"/>
</dbReference>
<dbReference type="CDD" id="cd11731">
    <property type="entry name" value="Lin1944_like_SDR_c"/>
    <property type="match status" value="1"/>
</dbReference>
<dbReference type="SUPFAM" id="SSF51735">
    <property type="entry name" value="NAD(P)-binding Rossmann-fold domains"/>
    <property type="match status" value="1"/>
</dbReference>
<dbReference type="GO" id="GO:0016491">
    <property type="term" value="F:oxidoreductase activity"/>
    <property type="evidence" value="ECO:0007669"/>
    <property type="project" value="UniProtKB-KW"/>
</dbReference>
<dbReference type="PRINTS" id="PR00081">
    <property type="entry name" value="GDHRDH"/>
</dbReference>
<accession>A0A9Q3VWX0</accession>
<dbReference type="NCBIfam" id="NF005449">
    <property type="entry name" value="PRK07041.1"/>
    <property type="match status" value="1"/>
</dbReference>
<evidence type="ECO:0000256" key="1">
    <source>
        <dbReference type="ARBA" id="ARBA00006484"/>
    </source>
</evidence>
<comment type="similarity">
    <text evidence="1">Belongs to the short-chain dehydrogenases/reductases (SDR) family.</text>
</comment>
<keyword evidence="4" id="KW-1185">Reference proteome</keyword>
<dbReference type="AlphaFoldDB" id="A0A9Q3VWX0"/>
<dbReference type="Gene3D" id="3.40.50.720">
    <property type="entry name" value="NAD(P)-binding Rossmann-like Domain"/>
    <property type="match status" value="1"/>
</dbReference>
<name>A0A9Q3VWX0_9ACTN</name>
<sequence length="244" mass="25388">MDGTKNPEHVVIVGGSSGMGFALAERLLATGNSVTIVGRSPERIKEARVKLGDPSKLYAIAADSTREDDVERLFGTVGEINHIVSTAADLTGAYSAISTMDIAHARRIIDSKVVAPLLLAKHGHSHIVDGGSISFTSGIAAYRPSPTGSVVAAVNGAIESLVYALALELAPIRVNAVSPGWVDTPFWDAAAGEKKAATLDAMAKRLPVGKVGKAADLAQAFESIMRNSFISGTVVHVDGGHRLI</sequence>
<dbReference type="InterPro" id="IPR002347">
    <property type="entry name" value="SDR_fam"/>
</dbReference>
<proteinExistence type="inferred from homology"/>
<reference evidence="3" key="1">
    <citation type="submission" date="2021-12" db="EMBL/GenBank/DDBJ databases">
        <authorList>
            <person name="Lee J.-H."/>
            <person name="Kim S.-B."/>
        </authorList>
    </citation>
    <scope>NUCLEOTIDE SEQUENCE</scope>
    <source>
        <strain evidence="3">NR30</strain>
    </source>
</reference>